<dbReference type="Proteomes" id="UP000268014">
    <property type="component" value="Unassembled WGS sequence"/>
</dbReference>
<dbReference type="AlphaFoldDB" id="A0A3P8BI45"/>
<dbReference type="PANTHER" id="PTHR21578">
    <property type="entry name" value="PROTEIN CBG03826"/>
    <property type="match status" value="1"/>
</dbReference>
<organism evidence="1 2">
    <name type="scientific">Haemonchus placei</name>
    <name type="common">Barber's pole worm</name>
    <dbReference type="NCBI Taxonomy" id="6290"/>
    <lineage>
        <taxon>Eukaryota</taxon>
        <taxon>Metazoa</taxon>
        <taxon>Ecdysozoa</taxon>
        <taxon>Nematoda</taxon>
        <taxon>Chromadorea</taxon>
        <taxon>Rhabditida</taxon>
        <taxon>Rhabditina</taxon>
        <taxon>Rhabditomorpha</taxon>
        <taxon>Strongyloidea</taxon>
        <taxon>Trichostrongylidae</taxon>
        <taxon>Haemonchus</taxon>
    </lineage>
</organism>
<reference evidence="1 2" key="1">
    <citation type="submission" date="2018-11" db="EMBL/GenBank/DDBJ databases">
        <authorList>
            <consortium name="Pathogen Informatics"/>
        </authorList>
    </citation>
    <scope>NUCLEOTIDE SEQUENCE [LARGE SCALE GENOMIC DNA]</scope>
    <source>
        <strain evidence="1 2">MHpl1</strain>
    </source>
</reference>
<sequence>MSDIWRIPKSDAFGQCTICFEEEPYDPVGCIHCLQFIGCRRLVMLNPITSPVNACPHTFRSHEALNSLTASRPHAPLERNTGNKFSIILNSSICPRVIGVSW</sequence>
<dbReference type="PANTHER" id="PTHR21578:SF9">
    <property type="entry name" value="RING-TYPE DOMAIN-CONTAINING PROTEIN"/>
    <property type="match status" value="1"/>
</dbReference>
<dbReference type="OrthoDB" id="5877621at2759"/>
<dbReference type="EMBL" id="UZAF01020742">
    <property type="protein sequence ID" value="VDO72555.1"/>
    <property type="molecule type" value="Genomic_DNA"/>
</dbReference>
<gene>
    <name evidence="1" type="ORF">HPLM_LOCUS18689</name>
</gene>
<proteinExistence type="predicted"/>
<accession>A0A3P8BI45</accession>
<keyword evidence="2" id="KW-1185">Reference proteome</keyword>
<evidence type="ECO:0000313" key="2">
    <source>
        <dbReference type="Proteomes" id="UP000268014"/>
    </source>
</evidence>
<name>A0A3P8BI45_HAEPC</name>
<protein>
    <submittedName>
        <fullName evidence="1">Uncharacterized protein</fullName>
    </submittedName>
</protein>
<evidence type="ECO:0000313" key="1">
    <source>
        <dbReference type="EMBL" id="VDO72555.1"/>
    </source>
</evidence>